<accession>A0A388T817</accession>
<keyword evidence="2" id="KW-1185">Reference proteome</keyword>
<name>A0A388T817_TERA1</name>
<proteinExistence type="predicted"/>
<evidence type="ECO:0008006" key="3">
    <source>
        <dbReference type="Google" id="ProtNLM"/>
    </source>
</evidence>
<protein>
    <recommendedName>
        <fullName evidence="3">DUF4160 domain-containing protein</fullName>
    </recommendedName>
</protein>
<dbReference type="EMBL" id="BGZN01000002">
    <property type="protein sequence ID" value="GBR72758.1"/>
    <property type="molecule type" value="Genomic_DNA"/>
</dbReference>
<dbReference type="Proteomes" id="UP000269352">
    <property type="component" value="Unassembled WGS sequence"/>
</dbReference>
<evidence type="ECO:0000313" key="2">
    <source>
        <dbReference type="Proteomes" id="UP000269352"/>
    </source>
</evidence>
<gene>
    <name evidence="1" type="ORF">NO1_0247</name>
</gene>
<organism evidence="1 2">
    <name type="scientific">Termititenax aidoneus</name>
    <dbReference type="NCBI Taxonomy" id="2218524"/>
    <lineage>
        <taxon>Bacteria</taxon>
        <taxon>Bacillati</taxon>
        <taxon>Candidatus Margulisiibacteriota</taxon>
        <taxon>Candidatus Termititenacia</taxon>
        <taxon>Candidatus Termititenacales</taxon>
        <taxon>Candidatus Termititenacaceae</taxon>
        <taxon>Candidatus Termititenax</taxon>
    </lineage>
</organism>
<sequence>MPEISLFYGIRITMNWDEHNPPHFHVKYAEYNATVLIRECIVDRGYLPNKQLKMVLAWCEIHKDELMQNWELASSGQPLNDIQPLV</sequence>
<dbReference type="Pfam" id="PF13711">
    <property type="entry name" value="DUF4160"/>
    <property type="match status" value="1"/>
</dbReference>
<comment type="caution">
    <text evidence="1">The sequence shown here is derived from an EMBL/GenBank/DDBJ whole genome shotgun (WGS) entry which is preliminary data.</text>
</comment>
<reference evidence="1 2" key="1">
    <citation type="journal article" date="2019" name="ISME J.">
        <title>Genome analyses of uncultured TG2/ZB3 bacteria in 'Margulisbacteria' specifically attached to ectosymbiotic spirochetes of protists in the termite gut.</title>
        <authorList>
            <person name="Utami Y.D."/>
            <person name="Kuwahara H."/>
            <person name="Igai K."/>
            <person name="Murakami T."/>
            <person name="Sugaya K."/>
            <person name="Morikawa T."/>
            <person name="Nagura Y."/>
            <person name="Yuki M."/>
            <person name="Deevong P."/>
            <person name="Inoue T."/>
            <person name="Kihara K."/>
            <person name="Lo N."/>
            <person name="Yamada A."/>
            <person name="Ohkuma M."/>
            <person name="Hongoh Y."/>
        </authorList>
    </citation>
    <scope>NUCLEOTIDE SEQUENCE [LARGE SCALE GENOMIC DNA]</scope>
    <source>
        <strain evidence="1">NkOx7-01</strain>
    </source>
</reference>
<dbReference type="AlphaFoldDB" id="A0A388T817"/>
<dbReference type="InterPro" id="IPR025427">
    <property type="entry name" value="DUF4160"/>
</dbReference>
<evidence type="ECO:0000313" key="1">
    <source>
        <dbReference type="EMBL" id="GBR72758.1"/>
    </source>
</evidence>